<gene>
    <name evidence="1" type="ORF">LCGC14_0331720</name>
</gene>
<comment type="caution">
    <text evidence="1">The sequence shown here is derived from an EMBL/GenBank/DDBJ whole genome shotgun (WGS) entry which is preliminary data.</text>
</comment>
<protein>
    <submittedName>
        <fullName evidence="1">Uncharacterized protein</fullName>
    </submittedName>
</protein>
<name>A0A0F9WNH9_9ZZZZ</name>
<proteinExistence type="predicted"/>
<accession>A0A0F9WNH9</accession>
<evidence type="ECO:0000313" key="1">
    <source>
        <dbReference type="EMBL" id="KKN80218.1"/>
    </source>
</evidence>
<reference evidence="1" key="1">
    <citation type="journal article" date="2015" name="Nature">
        <title>Complex archaea that bridge the gap between prokaryotes and eukaryotes.</title>
        <authorList>
            <person name="Spang A."/>
            <person name="Saw J.H."/>
            <person name="Jorgensen S.L."/>
            <person name="Zaremba-Niedzwiedzka K."/>
            <person name="Martijn J."/>
            <person name="Lind A.E."/>
            <person name="van Eijk R."/>
            <person name="Schleper C."/>
            <person name="Guy L."/>
            <person name="Ettema T.J."/>
        </authorList>
    </citation>
    <scope>NUCLEOTIDE SEQUENCE</scope>
</reference>
<sequence>MSDPVTRFVLGHDDFEHLVRGGSLRLGDVEICLQDIGFANMQSIIDDAWHKQARLGKVKVKEIGKPYAR</sequence>
<dbReference type="EMBL" id="LAZR01000234">
    <property type="protein sequence ID" value="KKN80218.1"/>
    <property type="molecule type" value="Genomic_DNA"/>
</dbReference>
<organism evidence="1">
    <name type="scientific">marine sediment metagenome</name>
    <dbReference type="NCBI Taxonomy" id="412755"/>
    <lineage>
        <taxon>unclassified sequences</taxon>
        <taxon>metagenomes</taxon>
        <taxon>ecological metagenomes</taxon>
    </lineage>
</organism>
<dbReference type="AlphaFoldDB" id="A0A0F9WNH9"/>